<feature type="coiled-coil region" evidence="1">
    <location>
        <begin position="163"/>
        <end position="190"/>
    </location>
</feature>
<dbReference type="SUPFAM" id="SSF58100">
    <property type="entry name" value="Bacterial hemolysins"/>
    <property type="match status" value="1"/>
</dbReference>
<protein>
    <recommendedName>
        <fullName evidence="2">DUF1664 domain-containing protein</fullName>
    </recommendedName>
</protein>
<sequence>MVIRTLLGACGGAGLVLWANTAGLLAPLGGLFSKVGDVGGEAMGNTKDKLQLELHLLRNDMNALMMRSHAPTTVIQTLPPRTSILTKGLACASVVYLGYRGLHACGYRFSDLFYVTGRKFHNTVATLAAGMQTLTQKVSGLSHGVRDLKENINCGFERVNTDVNAVQTQVETLQDSVERVESSVDRVEEKVEHTRQGIHALCNVVYETLQGLPPSEAQQALREYTQHAPRQIQRLNSSQIWALLENRSEGVTASSSSLQDQLGIGTGHQSLASRHLSGRLLDEDRSRSVEDDQDDRWSHRLSASLNSFLKPAA</sequence>
<evidence type="ECO:0000313" key="3">
    <source>
        <dbReference type="EMBL" id="CAE0791283.1"/>
    </source>
</evidence>
<evidence type="ECO:0000256" key="1">
    <source>
        <dbReference type="SAM" id="Coils"/>
    </source>
</evidence>
<dbReference type="Pfam" id="PF07889">
    <property type="entry name" value="DUF1664"/>
    <property type="match status" value="1"/>
</dbReference>
<dbReference type="EMBL" id="HBJA01007651">
    <property type="protein sequence ID" value="CAE0791283.1"/>
    <property type="molecule type" value="Transcribed_RNA"/>
</dbReference>
<reference evidence="3" key="1">
    <citation type="submission" date="2021-01" db="EMBL/GenBank/DDBJ databases">
        <authorList>
            <person name="Corre E."/>
            <person name="Pelletier E."/>
            <person name="Niang G."/>
            <person name="Scheremetjew M."/>
            <person name="Finn R."/>
            <person name="Kale V."/>
            <person name="Holt S."/>
            <person name="Cochrane G."/>
            <person name="Meng A."/>
            <person name="Brown T."/>
            <person name="Cohen L."/>
        </authorList>
    </citation>
    <scope>NUCLEOTIDE SEQUENCE</scope>
    <source>
        <strain evidence="3">CCMP1594</strain>
    </source>
</reference>
<feature type="domain" description="DUF1664" evidence="2">
    <location>
        <begin position="89"/>
        <end position="199"/>
    </location>
</feature>
<evidence type="ECO:0000259" key="2">
    <source>
        <dbReference type="Pfam" id="PF07889"/>
    </source>
</evidence>
<keyword evidence="1" id="KW-0175">Coiled coil</keyword>
<dbReference type="Gene3D" id="1.20.1480.30">
    <property type="entry name" value="Designed four-helix bundle protein"/>
    <property type="match status" value="1"/>
</dbReference>
<dbReference type="PANTHER" id="PTHR46667">
    <property type="entry name" value="OS05G0182700 PROTEIN"/>
    <property type="match status" value="1"/>
</dbReference>
<proteinExistence type="predicted"/>
<accession>A0A7S4CAI8</accession>
<gene>
    <name evidence="3" type="ORF">EGYM00163_LOCUS2397</name>
</gene>
<dbReference type="AlphaFoldDB" id="A0A7S4CAI8"/>
<organism evidence="3">
    <name type="scientific">Eutreptiella gymnastica</name>
    <dbReference type="NCBI Taxonomy" id="73025"/>
    <lineage>
        <taxon>Eukaryota</taxon>
        <taxon>Discoba</taxon>
        <taxon>Euglenozoa</taxon>
        <taxon>Euglenida</taxon>
        <taxon>Spirocuta</taxon>
        <taxon>Euglenophyceae</taxon>
        <taxon>Eutreptiales</taxon>
        <taxon>Eutreptiaceae</taxon>
        <taxon>Eutreptiella</taxon>
    </lineage>
</organism>
<dbReference type="PANTHER" id="PTHR46667:SF6">
    <property type="entry name" value="OS01G0185100 PROTEIN"/>
    <property type="match status" value="1"/>
</dbReference>
<dbReference type="InterPro" id="IPR012458">
    <property type="entry name" value="DUF1664"/>
</dbReference>
<name>A0A7S4CAI8_9EUGL</name>